<evidence type="ECO:0000313" key="1">
    <source>
        <dbReference type="EMBL" id="KAK0724215.1"/>
    </source>
</evidence>
<keyword evidence="2" id="KW-1185">Reference proteome</keyword>
<reference evidence="1" key="1">
    <citation type="submission" date="2023-06" db="EMBL/GenBank/DDBJ databases">
        <title>Genome-scale phylogeny and comparative genomics of the fungal order Sordariales.</title>
        <authorList>
            <consortium name="Lawrence Berkeley National Laboratory"/>
            <person name="Hensen N."/>
            <person name="Bonometti L."/>
            <person name="Westerberg I."/>
            <person name="Brannstrom I.O."/>
            <person name="Guillou S."/>
            <person name="Cros-Aarteil S."/>
            <person name="Calhoun S."/>
            <person name="Haridas S."/>
            <person name="Kuo A."/>
            <person name="Mondo S."/>
            <person name="Pangilinan J."/>
            <person name="Riley R."/>
            <person name="Labutti K."/>
            <person name="Andreopoulos B."/>
            <person name="Lipzen A."/>
            <person name="Chen C."/>
            <person name="Yanf M."/>
            <person name="Daum C."/>
            <person name="Ng V."/>
            <person name="Clum A."/>
            <person name="Steindorff A."/>
            <person name="Ohm R."/>
            <person name="Martin F."/>
            <person name="Silar P."/>
            <person name="Natvig D."/>
            <person name="Lalanne C."/>
            <person name="Gautier V."/>
            <person name="Ament-Velasquez S.L."/>
            <person name="Kruys A."/>
            <person name="Hutchinson M.I."/>
            <person name="Powell A.J."/>
            <person name="Barry K."/>
            <person name="Miller A.N."/>
            <person name="Grigoriev I.V."/>
            <person name="Debuchy R."/>
            <person name="Gladieux P."/>
            <person name="Thoren M.H."/>
            <person name="Johannesson H."/>
        </authorList>
    </citation>
    <scope>NUCLEOTIDE SEQUENCE</scope>
    <source>
        <strain evidence="1">SMH4607-1</strain>
    </source>
</reference>
<name>A0AA40AY93_9PEZI</name>
<evidence type="ECO:0000313" key="2">
    <source>
        <dbReference type="Proteomes" id="UP001172102"/>
    </source>
</evidence>
<accession>A0AA40AY93</accession>
<gene>
    <name evidence="1" type="ORF">B0H67DRAFT_640779</name>
</gene>
<sequence>MDVLRHNVRTEGSKFPAGIASTIRTSARPPPSWSQGLAAVAMAGAAAFLALQSIGAPIAHSYCSGCSTSGRQGAQGDPAVPR</sequence>
<proteinExistence type="predicted"/>
<dbReference type="AlphaFoldDB" id="A0AA40AY93"/>
<organism evidence="1 2">
    <name type="scientific">Lasiosphaeris hirsuta</name>
    <dbReference type="NCBI Taxonomy" id="260670"/>
    <lineage>
        <taxon>Eukaryota</taxon>
        <taxon>Fungi</taxon>
        <taxon>Dikarya</taxon>
        <taxon>Ascomycota</taxon>
        <taxon>Pezizomycotina</taxon>
        <taxon>Sordariomycetes</taxon>
        <taxon>Sordariomycetidae</taxon>
        <taxon>Sordariales</taxon>
        <taxon>Lasiosphaeriaceae</taxon>
        <taxon>Lasiosphaeris</taxon>
    </lineage>
</organism>
<protein>
    <submittedName>
        <fullName evidence="1">Uncharacterized protein</fullName>
    </submittedName>
</protein>
<dbReference type="Proteomes" id="UP001172102">
    <property type="component" value="Unassembled WGS sequence"/>
</dbReference>
<dbReference type="EMBL" id="JAUKUA010000002">
    <property type="protein sequence ID" value="KAK0724215.1"/>
    <property type="molecule type" value="Genomic_DNA"/>
</dbReference>
<comment type="caution">
    <text evidence="1">The sequence shown here is derived from an EMBL/GenBank/DDBJ whole genome shotgun (WGS) entry which is preliminary data.</text>
</comment>